<protein>
    <recommendedName>
        <fullName evidence="3">Clp1 P-loop domain-containing protein</fullName>
    </recommendedName>
</protein>
<dbReference type="AlphaFoldDB" id="A0A061IWI7"/>
<dbReference type="GO" id="GO:0005524">
    <property type="term" value="F:ATP binding"/>
    <property type="evidence" value="ECO:0007669"/>
    <property type="project" value="UniProtKB-KW"/>
</dbReference>
<organism evidence="4 5">
    <name type="scientific">Trypanosoma rangeli SC58</name>
    <dbReference type="NCBI Taxonomy" id="429131"/>
    <lineage>
        <taxon>Eukaryota</taxon>
        <taxon>Discoba</taxon>
        <taxon>Euglenozoa</taxon>
        <taxon>Kinetoplastea</taxon>
        <taxon>Metakinetoplastina</taxon>
        <taxon>Trypanosomatida</taxon>
        <taxon>Trypanosomatidae</taxon>
        <taxon>Trypanosoma</taxon>
        <taxon>Herpetosoma</taxon>
    </lineage>
</organism>
<dbReference type="OrthoDB" id="275196at2759"/>
<gene>
    <name evidence="4" type="ORF">TRSC58_05288</name>
</gene>
<dbReference type="Gene3D" id="2.40.30.330">
    <property type="entry name" value="Pre-mRNA cleavage complex subunit Clp1, C-terminal domain"/>
    <property type="match status" value="1"/>
</dbReference>
<keyword evidence="2" id="KW-0067">ATP-binding</keyword>
<accession>A0A061IWI7</accession>
<dbReference type="InterPro" id="IPR038238">
    <property type="entry name" value="Clp1_C_sf"/>
</dbReference>
<dbReference type="InterPro" id="IPR027417">
    <property type="entry name" value="P-loop_NTPase"/>
</dbReference>
<dbReference type="InterPro" id="IPR032319">
    <property type="entry name" value="CLP1_P"/>
</dbReference>
<evidence type="ECO:0000259" key="3">
    <source>
        <dbReference type="Pfam" id="PF16575"/>
    </source>
</evidence>
<sequence length="440" mass="46820">MASVYHRKITISAGEECTITGGGAVELQLLSGVVEVAGVLLPAKQTCVFFLELETRCVVLYTLEGGSVQATATVPFETMKAATGMAAVVQLCRRTLAVERRTKVLVIGQAHSGKTLTAHTICNLLREDAAGESATAPAAAVFLMDLNPESNCLYAPGCVSTVQVEHALWPGTTSAPTLLPFSLFVGEASRPSAATIVPFMYFVEQLQECTETLLHAAAHHERVHLVVDAPAPVAGVKESVYFRRLIELVRPTHVVTVSARDGSEPWSTFLQEDVQRVLPDCEFSYASPVVRRCAVSLREPRLREYFAGTPQFPLGCAKVVLPLAQLQFVQYVTPGLAAEAATTAASVVSCRKVAVTPALAGSICALSHAEMIEEVPLAPVAGLLLVVAVDEEHEELVAIVPACEDVPRRFVIVPNAVTAAEPSALSMTITMAPIEEAVAV</sequence>
<dbReference type="PANTHER" id="PTHR12755:SF17">
    <property type="entry name" value="POLYRIBONUCLEOTIDE 5'-HYDROXYL-KINASE CLP1 P-LOOP DOMAIN-CONTAINING PROTEIN"/>
    <property type="match status" value="1"/>
</dbReference>
<reference evidence="4 5" key="1">
    <citation type="submission" date="2013-07" db="EMBL/GenBank/DDBJ databases">
        <authorList>
            <person name="Stoco P.H."/>
            <person name="Wagner G."/>
            <person name="Gerber A."/>
            <person name="Zaha A."/>
            <person name="Thompson C."/>
            <person name="Bartholomeu D.C."/>
            <person name="Luckemeyer D.D."/>
            <person name="Bahia D."/>
            <person name="Loreto E."/>
            <person name="Prestes E.B."/>
            <person name="Lima F.M."/>
            <person name="Rodrigues-Luiz G."/>
            <person name="Vallejo G.A."/>
            <person name="Filho J.F."/>
            <person name="Monteiro K.M."/>
            <person name="Tyler K.M."/>
            <person name="de Almeida L.G."/>
            <person name="Ortiz M.F."/>
            <person name="Siervo M.A."/>
            <person name="de Moraes M.H."/>
            <person name="Cunha O.L."/>
            <person name="Mendonca-Neto R."/>
            <person name="Silva R."/>
            <person name="Teixeira S.M."/>
            <person name="Murta S.M."/>
            <person name="Sincero T.C."/>
            <person name="Mendes T.A."/>
            <person name="Urmenyi T.P."/>
            <person name="Silva V.G."/>
            <person name="da Rocha W.D."/>
            <person name="Andersson B."/>
            <person name="Romanha A.J."/>
            <person name="Steindel M."/>
            <person name="de Vasconcelos A.T."/>
            <person name="Grisard E.C."/>
        </authorList>
    </citation>
    <scope>NUCLEOTIDE SEQUENCE [LARGE SCALE GENOMIC DNA]</scope>
    <source>
        <strain evidence="4 5">SC58</strain>
    </source>
</reference>
<keyword evidence="1" id="KW-0547">Nucleotide-binding</keyword>
<evidence type="ECO:0000256" key="1">
    <source>
        <dbReference type="ARBA" id="ARBA00022741"/>
    </source>
</evidence>
<dbReference type="PANTHER" id="PTHR12755">
    <property type="entry name" value="CLEAVAGE/POLYADENYLATION FACTOR IA SUBUNIT CLP1P"/>
    <property type="match status" value="1"/>
</dbReference>
<name>A0A061IWI7_TRYRA</name>
<dbReference type="VEuPathDB" id="TriTrypDB:TRSC58_05288"/>
<dbReference type="Pfam" id="PF16575">
    <property type="entry name" value="CLP1_P"/>
    <property type="match status" value="1"/>
</dbReference>
<feature type="domain" description="Clp1 P-loop" evidence="3">
    <location>
        <begin position="108"/>
        <end position="308"/>
    </location>
</feature>
<dbReference type="Gene3D" id="3.40.50.300">
    <property type="entry name" value="P-loop containing nucleotide triphosphate hydrolases"/>
    <property type="match status" value="1"/>
</dbReference>
<dbReference type="InterPro" id="IPR045116">
    <property type="entry name" value="Clp1/Grc3"/>
</dbReference>
<comment type="caution">
    <text evidence="4">The sequence shown here is derived from an EMBL/GenBank/DDBJ whole genome shotgun (WGS) entry which is preliminary data.</text>
</comment>
<evidence type="ECO:0000313" key="4">
    <source>
        <dbReference type="EMBL" id="ESL07029.1"/>
    </source>
</evidence>
<evidence type="ECO:0000256" key="2">
    <source>
        <dbReference type="ARBA" id="ARBA00022840"/>
    </source>
</evidence>
<dbReference type="Proteomes" id="UP000031737">
    <property type="component" value="Unassembled WGS sequence"/>
</dbReference>
<evidence type="ECO:0000313" key="5">
    <source>
        <dbReference type="Proteomes" id="UP000031737"/>
    </source>
</evidence>
<keyword evidence="5" id="KW-1185">Reference proteome</keyword>
<dbReference type="GO" id="GO:0051731">
    <property type="term" value="F:polynucleotide 5'-hydroxyl-kinase activity"/>
    <property type="evidence" value="ECO:0007669"/>
    <property type="project" value="InterPro"/>
</dbReference>
<dbReference type="GO" id="GO:0005634">
    <property type="term" value="C:nucleus"/>
    <property type="evidence" value="ECO:0007669"/>
    <property type="project" value="TreeGrafter"/>
</dbReference>
<proteinExistence type="predicted"/>
<dbReference type="EMBL" id="AUPL01005288">
    <property type="protein sequence ID" value="ESL07029.1"/>
    <property type="molecule type" value="Genomic_DNA"/>
</dbReference>
<dbReference type="GO" id="GO:0006388">
    <property type="term" value="P:tRNA splicing, via endonucleolytic cleavage and ligation"/>
    <property type="evidence" value="ECO:0007669"/>
    <property type="project" value="TreeGrafter"/>
</dbReference>